<feature type="compositionally biased region" description="Polar residues" evidence="2">
    <location>
        <begin position="10"/>
        <end position="24"/>
    </location>
</feature>
<dbReference type="GeneID" id="94836172"/>
<feature type="region of interest" description="Disordered" evidence="2">
    <location>
        <begin position="47"/>
        <end position="90"/>
    </location>
</feature>
<feature type="compositionally biased region" description="Low complexity" evidence="2">
    <location>
        <begin position="235"/>
        <end position="244"/>
    </location>
</feature>
<dbReference type="RefSeq" id="XP_068363316.1">
    <property type="nucleotide sequence ID" value="XM_068501468.1"/>
</dbReference>
<reference evidence="5" key="1">
    <citation type="submission" date="2016-10" db="EMBL/GenBank/DDBJ databases">
        <authorList>
            <person name="Benchimol M."/>
            <person name="Almeida L.G."/>
            <person name="Vasconcelos A.T."/>
            <person name="Perreira-Neves A."/>
            <person name="Rosa I.A."/>
            <person name="Tasca T."/>
            <person name="Bogo M.R."/>
            <person name="de Souza W."/>
        </authorList>
    </citation>
    <scope>NUCLEOTIDE SEQUENCE [LARGE SCALE GENOMIC DNA]</scope>
    <source>
        <strain evidence="5">K</strain>
    </source>
</reference>
<feature type="compositionally biased region" description="Low complexity" evidence="2">
    <location>
        <begin position="49"/>
        <end position="60"/>
    </location>
</feature>
<evidence type="ECO:0008006" key="7">
    <source>
        <dbReference type="Google" id="ProtNLM"/>
    </source>
</evidence>
<evidence type="ECO:0000256" key="1">
    <source>
        <dbReference type="SAM" id="Coils"/>
    </source>
</evidence>
<organism evidence="5 6">
    <name type="scientific">Tritrichomonas foetus</name>
    <dbReference type="NCBI Taxonomy" id="1144522"/>
    <lineage>
        <taxon>Eukaryota</taxon>
        <taxon>Metamonada</taxon>
        <taxon>Parabasalia</taxon>
        <taxon>Tritrichomonadida</taxon>
        <taxon>Tritrichomonadidae</taxon>
        <taxon>Tritrichomonas</taxon>
    </lineage>
</organism>
<evidence type="ECO:0000259" key="4">
    <source>
        <dbReference type="Pfam" id="PF13087"/>
    </source>
</evidence>
<comment type="caution">
    <text evidence="5">The sequence shown here is derived from an EMBL/GenBank/DDBJ whole genome shotgun (WGS) entry which is preliminary data.</text>
</comment>
<feature type="domain" description="DNA2/NAM7 helicase helicase" evidence="3">
    <location>
        <begin position="760"/>
        <end position="929"/>
    </location>
</feature>
<feature type="coiled-coil region" evidence="1">
    <location>
        <begin position="431"/>
        <end position="458"/>
    </location>
</feature>
<dbReference type="GO" id="GO:0004386">
    <property type="term" value="F:helicase activity"/>
    <property type="evidence" value="ECO:0007669"/>
    <property type="project" value="InterPro"/>
</dbReference>
<dbReference type="SUPFAM" id="SSF52540">
    <property type="entry name" value="P-loop containing nucleoside triphosphate hydrolases"/>
    <property type="match status" value="1"/>
</dbReference>
<dbReference type="GO" id="GO:0031380">
    <property type="term" value="C:nuclear RNA-directed RNA polymerase complex"/>
    <property type="evidence" value="ECO:0007669"/>
    <property type="project" value="TreeGrafter"/>
</dbReference>
<feature type="region of interest" description="Disordered" evidence="2">
    <location>
        <begin position="1048"/>
        <end position="1069"/>
    </location>
</feature>
<evidence type="ECO:0000259" key="3">
    <source>
        <dbReference type="Pfam" id="PF13086"/>
    </source>
</evidence>
<dbReference type="PANTHER" id="PTHR10887:SF341">
    <property type="entry name" value="NFX1-TYPE ZINC FINGER-CONTAINING PROTEIN 1"/>
    <property type="match status" value="1"/>
</dbReference>
<keyword evidence="6" id="KW-1185">Reference proteome</keyword>
<feature type="compositionally biased region" description="Basic and acidic residues" evidence="2">
    <location>
        <begin position="1050"/>
        <end position="1059"/>
    </location>
</feature>
<feature type="compositionally biased region" description="Basic and acidic residues" evidence="2">
    <location>
        <begin position="207"/>
        <end position="234"/>
    </location>
</feature>
<feature type="compositionally biased region" description="Basic and acidic residues" evidence="2">
    <location>
        <begin position="282"/>
        <end position="314"/>
    </location>
</feature>
<protein>
    <recommendedName>
        <fullName evidence="7">NFX1-type zinc finger-containing protein 1</fullName>
    </recommendedName>
</protein>
<proteinExistence type="predicted"/>
<dbReference type="EMBL" id="MLAK01000618">
    <property type="protein sequence ID" value="OHT10180.1"/>
    <property type="molecule type" value="Genomic_DNA"/>
</dbReference>
<keyword evidence="1" id="KW-0175">Coiled coil</keyword>
<feature type="domain" description="DNA2/NAM7 helicase-like C-terminal" evidence="4">
    <location>
        <begin position="1237"/>
        <end position="1446"/>
    </location>
</feature>
<feature type="region of interest" description="Disordered" evidence="2">
    <location>
        <begin position="189"/>
        <end position="314"/>
    </location>
</feature>
<accession>A0A1J4KK07</accession>
<feature type="compositionally biased region" description="Polar residues" evidence="2">
    <location>
        <begin position="61"/>
        <end position="70"/>
    </location>
</feature>
<evidence type="ECO:0000313" key="5">
    <source>
        <dbReference type="EMBL" id="OHT10180.1"/>
    </source>
</evidence>
<dbReference type="Proteomes" id="UP000179807">
    <property type="component" value="Unassembled WGS sequence"/>
</dbReference>
<dbReference type="PANTHER" id="PTHR10887">
    <property type="entry name" value="DNA2/NAM7 HELICASE FAMILY"/>
    <property type="match status" value="1"/>
</dbReference>
<dbReference type="InterPro" id="IPR045055">
    <property type="entry name" value="DNA2/NAM7-like"/>
</dbReference>
<feature type="compositionally biased region" description="Low complexity" evidence="2">
    <location>
        <begin position="191"/>
        <end position="206"/>
    </location>
</feature>
<dbReference type="InterPro" id="IPR027417">
    <property type="entry name" value="P-loop_NTPase"/>
</dbReference>
<evidence type="ECO:0000313" key="6">
    <source>
        <dbReference type="Proteomes" id="UP000179807"/>
    </source>
</evidence>
<evidence type="ECO:0000256" key="2">
    <source>
        <dbReference type="SAM" id="MobiDB-lite"/>
    </source>
</evidence>
<dbReference type="VEuPathDB" id="TrichDB:TRFO_20550"/>
<dbReference type="InterPro" id="IPR047187">
    <property type="entry name" value="SF1_C_Upf1"/>
</dbReference>
<dbReference type="InterPro" id="IPR041677">
    <property type="entry name" value="DNA2/NAM7_AAA_11"/>
</dbReference>
<gene>
    <name evidence="5" type="ORF">TRFO_20550</name>
</gene>
<dbReference type="OrthoDB" id="2423195at2759"/>
<dbReference type="InterPro" id="IPR041679">
    <property type="entry name" value="DNA2/NAM7-like_C"/>
</dbReference>
<sequence>MRGRGGRGGWSNSLRSPPSDYHQQLNNNDDDINLYLDNLRLASHPIQGRINNDNNINVRNQTVYSNPDTQRNNRIRRKRPNPDEGYNDPPNFNELVACVEDVVGSQNREAIKASLRKYNYQVNDVTIELTDASSSYNMNSGFQVSQPPNYGNISENYYERSMNQIPTRSQNNNYQNDRSYNYNNIPQRAVSQSSQQNNDSINNKNISDFDRNLNNERKERRYNRNNDRSNDRNNKNFGRNNRNRNNYKDNDDRNNNIFDTDSYKSENEEQLNDNRNSRNKNRGGEKRNPNNDRFKDVHKKEIERRRKNYQEREQRAVESQRDVFRELRCKQNQKLKNIDDKIFAEIDKFALIFDIIIHSNPSSPFARDAFLEVCNLFSMPSLVDSPKRDKVFSIYSLFFKDDNFIFSPIFRLIILDLIANDREIDKLKKIMTLLQALIRISKANVEKLRNELTLLENLKDTIGKGCQIIVDELLNAALTREDDNEILEATVAPIAEELFNKPEKINNSIERSWNTIDEYRSAMVGLTKENFYLPFRENLNKLLTGKLDHRDLFLYEKVSIAFRQNTNDFNSTFRDCNTFLTFKIRTPSTCKHHLPPPDWKRTERLGNRSLLILSTSPECRKIDAVCKSCACARSMNDKEARNHMNMLNNGIVPVVRLSGEIEPTKTYYMFEPSSSWSAVQPVIQRLLKMNATTFPQCLMNAVLQHNFKDNAEPEKYEIRTHILLKDPIEPELEVNYRKSSNDHLEFDTYTNAQKDQLLRVDHEQYKALRYALTHQLTLVNGAPGTGKTHFAREYLRMLYSINNPRPIVVITYTNHALDAFLESVVSFIDKKDFIRWGGPTRTENVIILSRKWNNKFFEHDVNDMRDKIVTMRAHLKNLYNIRQMVHTIEDNLRSNPQDFNNFKTLVSVISKFIPAAKILEEKYPHGFTDKEARDFLNLQKKKNKKIIPCQLPDVNSAMECWFRGNEFYNNRNSRLREIFNHNRLSSGIKIEYTNKFKGLKDGADEDDENIFTDEEEEEEEEANDDQTDQVLENDVEQVIRPHPEITLVSNDKDSDARDIDTEEEEDDGDKLYGDEDILAMTESSFSGSNVGSLIPPAYADEIQKYFEELVNSPSEPENAIYVFLININDPLTRMIKNFEEKLEVEEGHFNNLETRSSGNYLRGMKLIAMTSTVASVRKEALEVAGCEIMLIEEAGELTESMTSCILPKTLKRLILIGDYQQLRPKVEHQLTFKPYHYDISLFEKLVVNAKSQKADCLFTLSVQRRMHPDICNLVRNVFYQNGGGGERIVDDVTTNELGIPYGIPYRVRFFMHDYKQSVSTGRSYENPEEAKFCAALVPFFICRGYKPSDITIISLYKGQRFAIVRELKSLYDTFSLSSSSRLFDSFGGAKPHQIKVVVLDNFQGEENKIIIVSTTRSDKPGFVKNPNRALVTLSRAREMLVVVGNKEIFGVESKDQMWSKISTVAQNLNKFCYSDITSGEGGIAVNSCKHHNPGNATPNYLKDTKDILRYRFSFCKEKCNFELPCGHRCKLTCHCHAFPPTVEEHENYCCPYSCMRTCTNGHQCNSTCGLCTKRGKCPPCRVKIQYTFPDCAHTSDVECHLVTSGKAKCKSICGKRVTTCGHVCQLQCGHKGDCKCKVENKQTCPNCNRDFTYICGEPVQCSYRCNAVLDCGHTCSGMCHLCSERRAHQQCEHDCEYKFPCGHRCSHKCSDPYPEHHHFYCMHKINHSHGKHNRPDGECGEPFILNCSRLCEHTCDVCKLKCQKECSRSCIPRCECRCQLRCHQCGAQCRALSGETCIFFCPHHCKEPEPEPKDKLVYVFHTKPCHYMLIDDAREAIQNQYNAMMRGISDVPEPIHRLTCPYRFRHGGKCTEKIVDSWLFDHEIKEIENTIRTIKQKSKQILARPPVLGEKMQTWKVNWYKCDCGEVFFIKYQNPDNILVTCPRCHRQTGSMFE</sequence>
<dbReference type="GO" id="GO:0031048">
    <property type="term" value="P:regulatory ncRNA-mediated heterochromatin formation"/>
    <property type="evidence" value="ECO:0007669"/>
    <property type="project" value="TreeGrafter"/>
</dbReference>
<dbReference type="Gene3D" id="3.40.50.300">
    <property type="entry name" value="P-loop containing nucleotide triphosphate hydrolases"/>
    <property type="match status" value="3"/>
</dbReference>
<feature type="region of interest" description="Disordered" evidence="2">
    <location>
        <begin position="1"/>
        <end position="26"/>
    </location>
</feature>
<dbReference type="Pfam" id="PF13086">
    <property type="entry name" value="AAA_11"/>
    <property type="match status" value="1"/>
</dbReference>
<dbReference type="Pfam" id="PF13087">
    <property type="entry name" value="AAA_12"/>
    <property type="match status" value="1"/>
</dbReference>
<dbReference type="CDD" id="cd18808">
    <property type="entry name" value="SF1_C_Upf1"/>
    <property type="match status" value="1"/>
</dbReference>
<name>A0A1J4KK07_9EUKA</name>